<keyword evidence="1" id="KW-0812">Transmembrane</keyword>
<feature type="transmembrane region" description="Helical" evidence="1">
    <location>
        <begin position="121"/>
        <end position="141"/>
    </location>
</feature>
<evidence type="ECO:0000313" key="2">
    <source>
        <dbReference type="EMBL" id="MBO0951134.1"/>
    </source>
</evidence>
<protein>
    <submittedName>
        <fullName evidence="2">Uncharacterized protein</fullName>
    </submittedName>
</protein>
<keyword evidence="3" id="KW-1185">Reference proteome</keyword>
<gene>
    <name evidence="2" type="ORF">J2I46_21290</name>
</gene>
<evidence type="ECO:0000313" key="3">
    <source>
        <dbReference type="Proteomes" id="UP000664628"/>
    </source>
</evidence>
<feature type="transmembrane region" description="Helical" evidence="1">
    <location>
        <begin position="92"/>
        <end position="115"/>
    </location>
</feature>
<accession>A0ABS3JPK1</accession>
<keyword evidence="1" id="KW-1133">Transmembrane helix</keyword>
<keyword evidence="1" id="KW-0472">Membrane</keyword>
<dbReference type="Proteomes" id="UP000664628">
    <property type="component" value="Unassembled WGS sequence"/>
</dbReference>
<dbReference type="RefSeq" id="WP_207331089.1">
    <property type="nucleotide sequence ID" value="NZ_JAFMYW010000007.1"/>
</dbReference>
<proteinExistence type="predicted"/>
<evidence type="ECO:0000256" key="1">
    <source>
        <dbReference type="SAM" id="Phobius"/>
    </source>
</evidence>
<sequence length="226" mass="25434">MMSSAYTLPVWITDEQQLRDEAVLFGLSEARPDEKIASIRMAFAALTAPLEKEIEQHQESIGHLNLLLEQLDRPQTPEAVTVHSSRLGGWPLGTCLIGLAASLGLCASMYVGTLALLNSHLALLLAALTGAGGVTATFFICQARYRQQVAGNELLRIQHQDDHKQRLVEQANWQQQKRVEIDQLYRAEASLNQQQAHRDLLIRLFESEFDLARSLRHHVRDQFVDM</sequence>
<name>A0ABS3JPK1_9BACT</name>
<organism evidence="2 3">
    <name type="scientific">Fibrella forsythiae</name>
    <dbReference type="NCBI Taxonomy" id="2817061"/>
    <lineage>
        <taxon>Bacteria</taxon>
        <taxon>Pseudomonadati</taxon>
        <taxon>Bacteroidota</taxon>
        <taxon>Cytophagia</taxon>
        <taxon>Cytophagales</taxon>
        <taxon>Spirosomataceae</taxon>
        <taxon>Fibrella</taxon>
    </lineage>
</organism>
<dbReference type="EMBL" id="JAFMYW010000007">
    <property type="protein sequence ID" value="MBO0951134.1"/>
    <property type="molecule type" value="Genomic_DNA"/>
</dbReference>
<reference evidence="2 3" key="1">
    <citation type="submission" date="2021-03" db="EMBL/GenBank/DDBJ databases">
        <title>Fibrella sp. HMF5405 genome sequencing and assembly.</title>
        <authorList>
            <person name="Kang H."/>
            <person name="Kim H."/>
            <person name="Bae S."/>
            <person name="Joh K."/>
        </authorList>
    </citation>
    <scope>NUCLEOTIDE SEQUENCE [LARGE SCALE GENOMIC DNA]</scope>
    <source>
        <strain evidence="2 3">HMF5405</strain>
    </source>
</reference>
<comment type="caution">
    <text evidence="2">The sequence shown here is derived from an EMBL/GenBank/DDBJ whole genome shotgun (WGS) entry which is preliminary data.</text>
</comment>